<dbReference type="AlphaFoldDB" id="A0A2N9XH32"/>
<gene>
    <name evidence="1" type="ORF">BHC46_04845</name>
</gene>
<evidence type="ECO:0000313" key="2">
    <source>
        <dbReference type="Proteomes" id="UP000229970"/>
    </source>
</evidence>
<evidence type="ECO:0000313" key="1">
    <source>
        <dbReference type="EMBL" id="PIT47637.1"/>
    </source>
</evidence>
<reference evidence="1 2" key="1">
    <citation type="journal article" date="2017" name="MBio">
        <title>Type VI secretion-mediated competition in the bee gut microbiome.</title>
        <authorList>
            <person name="Steele M.I."/>
            <person name="Kwong W.K."/>
            <person name="Powell J.E."/>
            <person name="Whiteley M."/>
            <person name="Moran N.A."/>
        </authorList>
    </citation>
    <scope>NUCLEOTIDE SEQUENCE [LARGE SCALE GENOMIC DNA]</scope>
    <source>
        <strain evidence="1 2">Ruf1-X</strain>
    </source>
</reference>
<comment type="caution">
    <text evidence="1">The sequence shown here is derived from an EMBL/GenBank/DDBJ whole genome shotgun (WGS) entry which is preliminary data.</text>
</comment>
<protein>
    <submittedName>
        <fullName evidence="1">Uncharacterized protein</fullName>
    </submittedName>
</protein>
<dbReference type="EMBL" id="MEIP01000014">
    <property type="protein sequence ID" value="PIT47637.1"/>
    <property type="molecule type" value="Genomic_DNA"/>
</dbReference>
<proteinExistence type="predicted"/>
<name>A0A2N9XH32_9NEIS</name>
<dbReference type="Proteomes" id="UP000229970">
    <property type="component" value="Unassembled WGS sequence"/>
</dbReference>
<organism evidence="1 2">
    <name type="scientific">Snodgrassella alvi</name>
    <dbReference type="NCBI Taxonomy" id="1196083"/>
    <lineage>
        <taxon>Bacteria</taxon>
        <taxon>Pseudomonadati</taxon>
        <taxon>Pseudomonadota</taxon>
        <taxon>Betaproteobacteria</taxon>
        <taxon>Neisseriales</taxon>
        <taxon>Neisseriaceae</taxon>
        <taxon>Snodgrassella</taxon>
    </lineage>
</organism>
<sequence length="62" mass="6965">MVHAFSNPNKFQIFKLSSTNQSEHINDISHNIVNLQLCSSFAPIFAPENTKATMLMITTEVI</sequence>
<accession>A0A2N9XH32</accession>